<accession>A0A1Q8SMF7</accession>
<feature type="non-terminal residue" evidence="1">
    <location>
        <position position="1"/>
    </location>
</feature>
<reference evidence="1 2" key="1">
    <citation type="submission" date="2016-12" db="EMBL/GenBank/DDBJ databases">
        <title>Draft genome sequences of strains Salinicola socius SMB35, Salinicola sp. MH3R3-1 and Chromohalobacter sp. SMB17 from the Verkhnekamsk potash mining region of Russia.</title>
        <authorList>
            <person name="Mavrodi D.V."/>
            <person name="Olsson B.E."/>
            <person name="Korsakova E.S."/>
            <person name="Pyankova A."/>
            <person name="Mavrodi O.V."/>
            <person name="Plotnikova E.G."/>
        </authorList>
    </citation>
    <scope>NUCLEOTIDE SEQUENCE [LARGE SCALE GENOMIC DNA]</scope>
    <source>
        <strain evidence="1 2">SMB35</strain>
    </source>
</reference>
<sequence length="161" mass="18468">HQSVLREFAQGVPCNVDTGECLDMEHGFKRFIDTVPHLTGLWQTALGKYRLDHSRNLIDSAWQLLQEDARFYDHEPHFLYKRARKAPGLGNEKNVALVVGNLISLYARQGFTTQQAMNGLTRCGAWDDIANYYRRRGIDADQLRLLISQRLVERRLLGKAA</sequence>
<dbReference type="EMBL" id="MSDO01000072">
    <property type="protein sequence ID" value="OLO02615.1"/>
    <property type="molecule type" value="Genomic_DNA"/>
</dbReference>
<gene>
    <name evidence="1" type="ORF">BTW07_18795</name>
</gene>
<organism evidence="1 2">
    <name type="scientific">Salinicola socius</name>
    <dbReference type="NCBI Taxonomy" id="404433"/>
    <lineage>
        <taxon>Bacteria</taxon>
        <taxon>Pseudomonadati</taxon>
        <taxon>Pseudomonadota</taxon>
        <taxon>Gammaproteobacteria</taxon>
        <taxon>Oceanospirillales</taxon>
        <taxon>Halomonadaceae</taxon>
        <taxon>Salinicola</taxon>
    </lineage>
</organism>
<proteinExistence type="predicted"/>
<name>A0A1Q8SMF7_9GAMM</name>
<dbReference type="Proteomes" id="UP000186878">
    <property type="component" value="Unassembled WGS sequence"/>
</dbReference>
<protein>
    <submittedName>
        <fullName evidence="1">Uncharacterized protein</fullName>
    </submittedName>
</protein>
<dbReference type="AlphaFoldDB" id="A0A1Q8SMF7"/>
<evidence type="ECO:0000313" key="2">
    <source>
        <dbReference type="Proteomes" id="UP000186878"/>
    </source>
</evidence>
<evidence type="ECO:0000313" key="1">
    <source>
        <dbReference type="EMBL" id="OLO02615.1"/>
    </source>
</evidence>
<keyword evidence="2" id="KW-1185">Reference proteome</keyword>
<comment type="caution">
    <text evidence="1">The sequence shown here is derived from an EMBL/GenBank/DDBJ whole genome shotgun (WGS) entry which is preliminary data.</text>
</comment>